<dbReference type="InterPro" id="IPR003156">
    <property type="entry name" value="DHHA1_dom"/>
</dbReference>
<dbReference type="SUPFAM" id="SSF64182">
    <property type="entry name" value="DHH phosphoesterases"/>
    <property type="match status" value="1"/>
</dbReference>
<gene>
    <name evidence="10" type="primary">recJ</name>
    <name evidence="10" type="ORF">HMPREF1039_0243</name>
</gene>
<dbReference type="PANTHER" id="PTHR30255:SF2">
    <property type="entry name" value="SINGLE-STRANDED-DNA-SPECIFIC EXONUCLEASE RECJ"/>
    <property type="match status" value="1"/>
</dbReference>
<keyword evidence="11" id="KW-1185">Reference proteome</keyword>
<evidence type="ECO:0000313" key="11">
    <source>
        <dbReference type="Proteomes" id="UP000004018"/>
    </source>
</evidence>
<feature type="domain" description="RecJ OB" evidence="9">
    <location>
        <begin position="452"/>
        <end position="558"/>
    </location>
</feature>
<dbReference type="Gene3D" id="3.90.1640.30">
    <property type="match status" value="1"/>
</dbReference>
<evidence type="ECO:0000259" key="7">
    <source>
        <dbReference type="Pfam" id="PF01368"/>
    </source>
</evidence>
<evidence type="ECO:0000313" key="10">
    <source>
        <dbReference type="EMBL" id="EGL42090.1"/>
    </source>
</evidence>
<dbReference type="GO" id="GO:0004527">
    <property type="term" value="F:exonuclease activity"/>
    <property type="evidence" value="ECO:0007669"/>
    <property type="project" value="UniProtKB-KW"/>
</dbReference>
<evidence type="ECO:0000256" key="3">
    <source>
        <dbReference type="ARBA" id="ARBA00022722"/>
    </source>
</evidence>
<dbReference type="Proteomes" id="UP000004018">
    <property type="component" value="Unassembled WGS sequence"/>
</dbReference>
<keyword evidence="6" id="KW-0175">Coiled coil</keyword>
<evidence type="ECO:0000256" key="2">
    <source>
        <dbReference type="ARBA" id="ARBA00019841"/>
    </source>
</evidence>
<dbReference type="Pfam" id="PF17768">
    <property type="entry name" value="RecJ_OB"/>
    <property type="match status" value="1"/>
</dbReference>
<keyword evidence="4 10" id="KW-0378">Hydrolase</keyword>
<dbReference type="PANTHER" id="PTHR30255">
    <property type="entry name" value="SINGLE-STRANDED-DNA-SPECIFIC EXONUCLEASE RECJ"/>
    <property type="match status" value="1"/>
</dbReference>
<feature type="coiled-coil region" evidence="6">
    <location>
        <begin position="307"/>
        <end position="334"/>
    </location>
</feature>
<dbReference type="InterPro" id="IPR004610">
    <property type="entry name" value="RecJ"/>
</dbReference>
<dbReference type="InterPro" id="IPR038763">
    <property type="entry name" value="DHH_sf"/>
</dbReference>
<dbReference type="RefSeq" id="WP_007390551.1">
    <property type="nucleotide sequence ID" value="NZ_AFIJ01000007.1"/>
</dbReference>
<feature type="domain" description="DDH" evidence="7">
    <location>
        <begin position="79"/>
        <end position="226"/>
    </location>
</feature>
<evidence type="ECO:0000256" key="1">
    <source>
        <dbReference type="ARBA" id="ARBA00005915"/>
    </source>
</evidence>
<proteinExistence type="inferred from homology"/>
<sequence>MTKRWQLQAGAPTAEAQLTKELHISPVLSKMLVNRGITTVEEGRHFLRDTIADSADPYRMKGLEAAVLRLDKAIDEQERIVIYGDYDVDGITATAIMCAVLRDLGAAPEFYIPERQSEGYGLHQEALEYLQQIGTQVLVTVDCGIASHDLVARFNTAMDIIITDHHEPPPKVPPAYAVLDAKQVDCSYPYKELAGAGVAYLLCRALWQKRRHTPLENYAEIAALGTIADLVPLTGENRALVRAGLQRMRQGANMGLQALFQEARIEAEKITAGRIAYTIAPRLNAAGRISHAKQGVQLLLSHDREETRTIAARLTALNQERQRLEQDIAQLAATQISAQGREKDGVLIAYGEDWHPGVIGIAASRLVEKFYRPALVISIQNGIGKGSCRSIPGFNMYQALQFAEDLLLQYGGHTMAAGFSVRVENIEALRRRLCEYAAQQLCPDDYIPRLAIDMQLDIQDISLELIQELSCLEPYGMGNSRPIFSLSRAVLQHIQPIGAGNRHLRLVIDTPQRELTAIGWSMSEAARSLLDGDQVGLAFQLERNEFRGQVMPQLVVQDIHAPEVSVHLNRATMVDVYTAVRVILQRCKISVYAVQQRLLRQLENRYDGHVLYAALQVLTEIGVLRTENTAGGLVYYLPVIKEKMQLENSPAYCKYTSA</sequence>
<dbReference type="Pfam" id="PF02272">
    <property type="entry name" value="DHHA1"/>
    <property type="match status" value="1"/>
</dbReference>
<evidence type="ECO:0000256" key="6">
    <source>
        <dbReference type="SAM" id="Coils"/>
    </source>
</evidence>
<dbReference type="InterPro" id="IPR041122">
    <property type="entry name" value="RecJ_OB"/>
</dbReference>
<evidence type="ECO:0000259" key="8">
    <source>
        <dbReference type="Pfam" id="PF02272"/>
    </source>
</evidence>
<reference evidence="10 11" key="1">
    <citation type="submission" date="2011-04" db="EMBL/GenBank/DDBJ databases">
        <authorList>
            <person name="Harkins D.M."/>
            <person name="Madupu R."/>
            <person name="Durkin A.S."/>
            <person name="Torralba M."/>
            <person name="Methe B."/>
            <person name="Sutton G.G."/>
            <person name="Nelson K.E."/>
        </authorList>
    </citation>
    <scope>NUCLEOTIDE SEQUENCE [LARGE SCALE GENOMIC DNA]</scope>
    <source>
        <strain evidence="10 11">UPII 199-6</strain>
    </source>
</reference>
<evidence type="ECO:0000259" key="9">
    <source>
        <dbReference type="Pfam" id="PF17768"/>
    </source>
</evidence>
<organism evidence="10 11">
    <name type="scientific">Megasphaera lornae</name>
    <dbReference type="NCBI Taxonomy" id="1000568"/>
    <lineage>
        <taxon>Bacteria</taxon>
        <taxon>Bacillati</taxon>
        <taxon>Bacillota</taxon>
        <taxon>Negativicutes</taxon>
        <taxon>Veillonellales</taxon>
        <taxon>Veillonellaceae</taxon>
        <taxon>Megasphaera</taxon>
    </lineage>
</organism>
<feature type="domain" description="DHHA1" evidence="8">
    <location>
        <begin position="345"/>
        <end position="438"/>
    </location>
</feature>
<dbReference type="EMBL" id="AFIJ01000007">
    <property type="protein sequence ID" value="EGL42090.1"/>
    <property type="molecule type" value="Genomic_DNA"/>
</dbReference>
<comment type="caution">
    <text evidence="10">The sequence shown here is derived from an EMBL/GenBank/DDBJ whole genome shotgun (WGS) entry which is preliminary data.</text>
</comment>
<name>A0ABN0D1R8_9FIRM</name>
<dbReference type="InterPro" id="IPR001667">
    <property type="entry name" value="DDH_dom"/>
</dbReference>
<accession>A0ABN0D1R8</accession>
<protein>
    <recommendedName>
        <fullName evidence="2">Single-stranded-DNA-specific exonuclease RecJ</fullName>
    </recommendedName>
</protein>
<evidence type="ECO:0000256" key="5">
    <source>
        <dbReference type="ARBA" id="ARBA00022839"/>
    </source>
</evidence>
<dbReference type="NCBIfam" id="TIGR00644">
    <property type="entry name" value="recJ"/>
    <property type="match status" value="1"/>
</dbReference>
<dbReference type="InterPro" id="IPR051673">
    <property type="entry name" value="SSDNA_exonuclease_RecJ"/>
</dbReference>
<dbReference type="Pfam" id="PF01368">
    <property type="entry name" value="DHH"/>
    <property type="match status" value="1"/>
</dbReference>
<dbReference type="Gene3D" id="3.10.310.30">
    <property type="match status" value="1"/>
</dbReference>
<evidence type="ECO:0000256" key="4">
    <source>
        <dbReference type="ARBA" id="ARBA00022801"/>
    </source>
</evidence>
<keyword evidence="3" id="KW-0540">Nuclease</keyword>
<keyword evidence="5 10" id="KW-0269">Exonuclease</keyword>
<comment type="similarity">
    <text evidence="1">Belongs to the RecJ family.</text>
</comment>